<comment type="subcellular location">
    <subcellularLocation>
        <location evidence="1">Membrane</location>
    </subcellularLocation>
</comment>
<evidence type="ECO:0000256" key="1">
    <source>
        <dbReference type="ARBA" id="ARBA00004370"/>
    </source>
</evidence>
<feature type="transmembrane region" description="Helical" evidence="4">
    <location>
        <begin position="20"/>
        <end position="45"/>
    </location>
</feature>
<organism evidence="5 6">
    <name type="scientific">Rhodococcoides fascians</name>
    <name type="common">Rhodococcus fascians</name>
    <dbReference type="NCBI Taxonomy" id="1828"/>
    <lineage>
        <taxon>Bacteria</taxon>
        <taxon>Bacillati</taxon>
        <taxon>Actinomycetota</taxon>
        <taxon>Actinomycetes</taxon>
        <taxon>Mycobacteriales</taxon>
        <taxon>Nocardiaceae</taxon>
        <taxon>Rhodococcoides</taxon>
    </lineage>
</organism>
<dbReference type="OrthoDB" id="4555712at2"/>
<dbReference type="Proteomes" id="UP000076038">
    <property type="component" value="Chromosome"/>
</dbReference>
<evidence type="ECO:0000256" key="3">
    <source>
        <dbReference type="SAM" id="MobiDB-lite"/>
    </source>
</evidence>
<keyword evidence="4" id="KW-1133">Transmembrane helix</keyword>
<keyword evidence="2 4" id="KW-0472">Membrane</keyword>
<keyword evidence="4" id="KW-0812">Transmembrane</keyword>
<gene>
    <name evidence="5" type="ORF">A3Q41_00395</name>
</gene>
<evidence type="ECO:0000256" key="2">
    <source>
        <dbReference type="ARBA" id="ARBA00023136"/>
    </source>
</evidence>
<protein>
    <recommendedName>
        <fullName evidence="7">Mce-associated membrane protein</fullName>
    </recommendedName>
</protein>
<feature type="region of interest" description="Disordered" evidence="3">
    <location>
        <begin position="178"/>
        <end position="249"/>
    </location>
</feature>
<proteinExistence type="predicted"/>
<dbReference type="GO" id="GO:0016020">
    <property type="term" value="C:membrane"/>
    <property type="evidence" value="ECO:0007669"/>
    <property type="project" value="UniProtKB-SubCell"/>
</dbReference>
<name>A0A143QFP1_RHOFA</name>
<feature type="compositionally biased region" description="Low complexity" evidence="3">
    <location>
        <begin position="203"/>
        <end position="231"/>
    </location>
</feature>
<dbReference type="PANTHER" id="PTHR37042">
    <property type="entry name" value="OUTER MEMBRANE PROTEIN RV1973"/>
    <property type="match status" value="1"/>
</dbReference>
<dbReference type="AlphaFoldDB" id="A0A143QFP1"/>
<feature type="compositionally biased region" description="Polar residues" evidence="3">
    <location>
        <begin position="185"/>
        <end position="194"/>
    </location>
</feature>
<dbReference type="KEGG" id="rhs:A3Q41_00395"/>
<reference evidence="6" key="2">
    <citation type="submission" date="2016-04" db="EMBL/GenBank/DDBJ databases">
        <title>Complete Genome and Plasmid Sequences for Rhodococcus fascians D188 and Draft Sequences for Rhodococcus spp. Isolates PBTS 1 and PBTS 2.</title>
        <authorList>
            <person name="Stamer R."/>
            <person name="Vereecke D."/>
            <person name="Zhang Y."/>
            <person name="Schilkey F."/>
            <person name="Devitt N."/>
            <person name="Randall J."/>
        </authorList>
    </citation>
    <scope>NUCLEOTIDE SEQUENCE [LARGE SCALE GENOMIC DNA]</scope>
    <source>
        <strain evidence="6">PBTS2</strain>
    </source>
</reference>
<evidence type="ECO:0008006" key="7">
    <source>
        <dbReference type="Google" id="ProtNLM"/>
    </source>
</evidence>
<evidence type="ECO:0000313" key="5">
    <source>
        <dbReference type="EMBL" id="AMY21719.1"/>
    </source>
</evidence>
<reference evidence="5 6" key="1">
    <citation type="journal article" date="2016" name="Genome Announc.">
        <title>Complete Genome and Plasmid Sequences for Rhodococcus fascians D188 and Draft Sequences for Rhodococcus Isolates PBTS 1 and PBTS 2.</title>
        <authorList>
            <person name="Stamler R.A."/>
            <person name="Vereecke D."/>
            <person name="Zhang Y."/>
            <person name="Schilkey F."/>
            <person name="Devitt N."/>
            <person name="Randall J.J."/>
        </authorList>
    </citation>
    <scope>NUCLEOTIDE SEQUENCE [LARGE SCALE GENOMIC DNA]</scope>
    <source>
        <strain evidence="5 6">PBTS2</strain>
    </source>
</reference>
<sequence length="249" mass="25791">MNSSTEAPESPATPGQNKTAKILLAVVTVIAVVALAAAVFFGYGWGKALFSQKPMADTRDAALTGAQQAAVNLNTVDAATIDQSFDNMKSSITGDLMLNDLEQTRSGITDQVRQSGAKSEAEVLHAAITELSTDENTAEALVVIATTTTWPDRVERSKLTMRLAMEEIDGVWKTNKVDPIGSRISLDNPNTNPVIPTEPGATDPNAADPNAADPNAADPNAADPNAADPNAGTPSAEATPAPQPDSGGN</sequence>
<dbReference type="RefSeq" id="WP_027498218.1">
    <property type="nucleotide sequence ID" value="NZ_CP015220.1"/>
</dbReference>
<dbReference type="EMBL" id="CP015220">
    <property type="protein sequence ID" value="AMY21719.1"/>
    <property type="molecule type" value="Genomic_DNA"/>
</dbReference>
<evidence type="ECO:0000313" key="6">
    <source>
        <dbReference type="Proteomes" id="UP000076038"/>
    </source>
</evidence>
<evidence type="ECO:0000256" key="4">
    <source>
        <dbReference type="SAM" id="Phobius"/>
    </source>
</evidence>
<dbReference type="PANTHER" id="PTHR37042:SF4">
    <property type="entry name" value="OUTER MEMBRANE PROTEIN RV1973"/>
    <property type="match status" value="1"/>
</dbReference>
<accession>A0A143QFP1</accession>
<dbReference type="PATRIC" id="fig|1653479.3.peg.396"/>
<keyword evidence="6" id="KW-1185">Reference proteome</keyword>